<proteinExistence type="predicted"/>
<evidence type="ECO:0000313" key="1">
    <source>
        <dbReference type="EMBL" id="AKF08434.1"/>
    </source>
</evidence>
<sequence>MGQGGGESGTVVVVDGASSVVVDTRAWPVVIATWFGEPTEALVERYFAVHGEVVDRARASRTRFVLITDTFATGAPSPKARKRIVDLTAAQAPDVAALTVRSFVVIESMLMRGVVTALAWVYPKMAESENVATITIALERAFAELDAARVARPVGMTPRDYRRPARP</sequence>
<gene>
    <name evidence="1" type="ORF">DB32_005583</name>
</gene>
<dbReference type="AlphaFoldDB" id="A0A0F6SGC1"/>
<evidence type="ECO:0000313" key="2">
    <source>
        <dbReference type="Proteomes" id="UP000034883"/>
    </source>
</evidence>
<protein>
    <submittedName>
        <fullName evidence="1">Uncharacterized protein</fullName>
    </submittedName>
</protein>
<dbReference type="Proteomes" id="UP000034883">
    <property type="component" value="Chromosome"/>
</dbReference>
<organism evidence="1 2">
    <name type="scientific">Sandaracinus amylolyticus</name>
    <dbReference type="NCBI Taxonomy" id="927083"/>
    <lineage>
        <taxon>Bacteria</taxon>
        <taxon>Pseudomonadati</taxon>
        <taxon>Myxococcota</taxon>
        <taxon>Polyangia</taxon>
        <taxon>Polyangiales</taxon>
        <taxon>Sandaracinaceae</taxon>
        <taxon>Sandaracinus</taxon>
    </lineage>
</organism>
<dbReference type="STRING" id="927083.DB32_005583"/>
<name>A0A0F6SGC1_9BACT</name>
<reference evidence="1 2" key="1">
    <citation type="submission" date="2015-03" db="EMBL/GenBank/DDBJ databases">
        <title>Genome assembly of Sandaracinus amylolyticus DSM 53668.</title>
        <authorList>
            <person name="Sharma G."/>
            <person name="Subramanian S."/>
        </authorList>
    </citation>
    <scope>NUCLEOTIDE SEQUENCE [LARGE SCALE GENOMIC DNA]</scope>
    <source>
        <strain evidence="1 2">DSM 53668</strain>
    </source>
</reference>
<keyword evidence="2" id="KW-1185">Reference proteome</keyword>
<dbReference type="KEGG" id="samy:DB32_005583"/>
<dbReference type="EMBL" id="CP011125">
    <property type="protein sequence ID" value="AKF08434.1"/>
    <property type="molecule type" value="Genomic_DNA"/>
</dbReference>
<dbReference type="OrthoDB" id="5525836at2"/>
<dbReference type="RefSeq" id="WP_053235578.1">
    <property type="nucleotide sequence ID" value="NZ_CP011125.1"/>
</dbReference>
<accession>A0A0F6SGC1</accession>